<dbReference type="RefSeq" id="WP_076516321.1">
    <property type="nucleotide sequence ID" value="NZ_FTOH01000007.1"/>
</dbReference>
<gene>
    <name evidence="1" type="ORF">SAMN05421686_10742</name>
</gene>
<dbReference type="AlphaFoldDB" id="A0A1N7NIN0"/>
<keyword evidence="2" id="KW-1185">Reference proteome</keyword>
<evidence type="ECO:0008006" key="3">
    <source>
        <dbReference type="Google" id="ProtNLM"/>
    </source>
</evidence>
<proteinExistence type="predicted"/>
<evidence type="ECO:0000313" key="2">
    <source>
        <dbReference type="Proteomes" id="UP000185639"/>
    </source>
</evidence>
<reference evidence="2" key="1">
    <citation type="submission" date="2017-01" db="EMBL/GenBank/DDBJ databases">
        <authorList>
            <person name="Varghese N."/>
            <person name="Submissions S."/>
        </authorList>
    </citation>
    <scope>NUCLEOTIDE SEQUENCE [LARGE SCALE GENOMIC DNA]</scope>
    <source>
        <strain evidence="2">DSM 24913</strain>
    </source>
</reference>
<dbReference type="STRING" id="484498.SAMN05421686_10742"/>
<organism evidence="1 2">
    <name type="scientific">Thalassolituus maritimus</name>
    <dbReference type="NCBI Taxonomy" id="484498"/>
    <lineage>
        <taxon>Bacteria</taxon>
        <taxon>Pseudomonadati</taxon>
        <taxon>Pseudomonadota</taxon>
        <taxon>Gammaproteobacteria</taxon>
        <taxon>Oceanospirillales</taxon>
        <taxon>Oceanospirillaceae</taxon>
        <taxon>Thalassolituus</taxon>
    </lineage>
</organism>
<evidence type="ECO:0000313" key="1">
    <source>
        <dbReference type="EMBL" id="SIS98150.1"/>
    </source>
</evidence>
<sequence>MTAGNQVIQVAVARPYVTLEEYADQVGVSKGAVYGWAKAGLIKTIKRGKWVLVNNMAESIEAAAQADAVNLVIQGAA</sequence>
<accession>A0A1N7NIN0</accession>
<dbReference type="Proteomes" id="UP000185639">
    <property type="component" value="Unassembled WGS sequence"/>
</dbReference>
<name>A0A1N7NIN0_9GAMM</name>
<protein>
    <recommendedName>
        <fullName evidence="3">Helix-turn-helix domain-containing protein</fullName>
    </recommendedName>
</protein>
<dbReference type="EMBL" id="FTOH01000007">
    <property type="protein sequence ID" value="SIS98150.1"/>
    <property type="molecule type" value="Genomic_DNA"/>
</dbReference>